<dbReference type="InterPro" id="IPR058240">
    <property type="entry name" value="rSAM_sf"/>
</dbReference>
<keyword evidence="6 8" id="KW-0411">Iron-sulfur</keyword>
<evidence type="ECO:0000256" key="5">
    <source>
        <dbReference type="ARBA" id="ARBA00023004"/>
    </source>
</evidence>
<dbReference type="GO" id="GO:0051539">
    <property type="term" value="F:4 iron, 4 sulfur cluster binding"/>
    <property type="evidence" value="ECO:0007669"/>
    <property type="project" value="UniProtKB-UniRule"/>
</dbReference>
<proteinExistence type="inferred from homology"/>
<comment type="subunit">
    <text evidence="8">Homodimer.</text>
</comment>
<keyword evidence="5 8" id="KW-0408">Iron</keyword>
<evidence type="ECO:0000259" key="9">
    <source>
        <dbReference type="PROSITE" id="PS51918"/>
    </source>
</evidence>
<reference evidence="10 11" key="1">
    <citation type="submission" date="2019-07" db="EMBL/GenBank/DDBJ databases">
        <title>Genomic Encyclopedia of Type Strains, Phase I: the one thousand microbial genomes (KMG-I) project.</title>
        <authorList>
            <person name="Kyrpides N."/>
        </authorList>
    </citation>
    <scope>NUCLEOTIDE SEQUENCE [LARGE SCALE GENOMIC DNA]</scope>
    <source>
        <strain evidence="10 11">DSM 375</strain>
    </source>
</reference>
<feature type="binding site" evidence="8">
    <location>
        <position position="53"/>
    </location>
    <ligand>
        <name>Mg(2+)</name>
        <dbReference type="ChEBI" id="CHEBI:18420"/>
    </ligand>
</feature>
<keyword evidence="4 8" id="KW-0460">Magnesium</keyword>
<comment type="caution">
    <text evidence="10">The sequence shown here is derived from an EMBL/GenBank/DDBJ whole genome shotgun (WGS) entry which is preliminary data.</text>
</comment>
<dbReference type="AlphaFoldDB" id="A0A562I147"/>
<feature type="binding site" evidence="8">
    <location>
        <begin position="50"/>
        <end position="52"/>
    </location>
    <ligand>
        <name>S-adenosyl-L-methionine</name>
        <dbReference type="ChEBI" id="CHEBI:59789"/>
    </ligand>
</feature>
<dbReference type="InterPro" id="IPR027621">
    <property type="entry name" value="rSAM_QueE_gams"/>
</dbReference>
<dbReference type="GO" id="GO:0016840">
    <property type="term" value="F:carbon-nitrogen lyase activity"/>
    <property type="evidence" value="ECO:0007669"/>
    <property type="project" value="UniProtKB-UniRule"/>
</dbReference>
<evidence type="ECO:0000256" key="1">
    <source>
        <dbReference type="ARBA" id="ARBA00022485"/>
    </source>
</evidence>
<dbReference type="EC" id="4.3.99.3" evidence="8"/>
<comment type="catalytic activity">
    <reaction evidence="8">
        <text>6-carboxy-5,6,7,8-tetrahydropterin + H(+) = 7-carboxy-7-carbaguanine + NH4(+)</text>
        <dbReference type="Rhea" id="RHEA:27974"/>
        <dbReference type="ChEBI" id="CHEBI:15378"/>
        <dbReference type="ChEBI" id="CHEBI:28938"/>
        <dbReference type="ChEBI" id="CHEBI:61032"/>
        <dbReference type="ChEBI" id="CHEBI:61036"/>
        <dbReference type="EC" id="4.3.99.3"/>
    </reaction>
</comment>
<dbReference type="CDD" id="cd01335">
    <property type="entry name" value="Radical_SAM"/>
    <property type="match status" value="1"/>
</dbReference>
<comment type="caution">
    <text evidence="8">Lacks conserved residue(s) required for the propagation of feature annotation.</text>
</comment>
<dbReference type="GO" id="GO:1904047">
    <property type="term" value="F:S-adenosyl-L-methionine binding"/>
    <property type="evidence" value="ECO:0007669"/>
    <property type="project" value="UniProtKB-UniRule"/>
</dbReference>
<evidence type="ECO:0000256" key="2">
    <source>
        <dbReference type="ARBA" id="ARBA00022691"/>
    </source>
</evidence>
<comment type="cofactor">
    <cofactor evidence="8">
        <name>[4Fe-4S] cluster</name>
        <dbReference type="ChEBI" id="CHEBI:49883"/>
    </cofactor>
    <text evidence="8">Binds 1 [4Fe-4S] cluster. The cluster is coordinated with 3 cysteines and an exchangeable S-adenosyl-L-methionine.</text>
</comment>
<dbReference type="PANTHER" id="PTHR42836">
    <property type="entry name" value="7-CARBOXY-7-DEAZAGUANINE SYNTHASE"/>
    <property type="match status" value="1"/>
</dbReference>
<evidence type="ECO:0000256" key="3">
    <source>
        <dbReference type="ARBA" id="ARBA00022723"/>
    </source>
</evidence>
<dbReference type="UniPathway" id="UPA00391"/>
<evidence type="ECO:0000313" key="11">
    <source>
        <dbReference type="Proteomes" id="UP000319627"/>
    </source>
</evidence>
<keyword evidence="8" id="KW-0671">Queuosine biosynthesis</keyword>
<dbReference type="PANTHER" id="PTHR42836:SF1">
    <property type="entry name" value="7-CARBOXY-7-DEAZAGUANINE SYNTHASE"/>
    <property type="match status" value="1"/>
</dbReference>
<gene>
    <name evidence="8" type="primary">queE</name>
    <name evidence="10" type="ORF">LX59_02116</name>
</gene>
<feature type="binding site" evidence="8">
    <location>
        <position position="48"/>
    </location>
    <ligand>
        <name>[4Fe-4S] cluster</name>
        <dbReference type="ChEBI" id="CHEBI:49883"/>
        <note>4Fe-4S-S-AdoMet</note>
    </ligand>
</feature>
<feature type="binding site" evidence="8">
    <location>
        <position position="40"/>
    </location>
    <ligand>
        <name>substrate</name>
    </ligand>
</feature>
<dbReference type="SUPFAM" id="SSF102114">
    <property type="entry name" value="Radical SAM enzymes"/>
    <property type="match status" value="1"/>
</dbReference>
<comment type="similarity">
    <text evidence="8">Belongs to the radical SAM superfamily. 7-carboxy-7-deazaguanine synthase family.</text>
</comment>
<dbReference type="EMBL" id="VLKG01000007">
    <property type="protein sequence ID" value="TWH64769.1"/>
    <property type="molecule type" value="Genomic_DNA"/>
</dbReference>
<feature type="binding site" evidence="8">
    <location>
        <position position="83"/>
    </location>
    <ligand>
        <name>substrate</name>
    </ligand>
</feature>
<keyword evidence="3 8" id="KW-0479">Metal-binding</keyword>
<evidence type="ECO:0000256" key="7">
    <source>
        <dbReference type="ARBA" id="ARBA00023239"/>
    </source>
</evidence>
<evidence type="ECO:0000256" key="6">
    <source>
        <dbReference type="ARBA" id="ARBA00023014"/>
    </source>
</evidence>
<sequence>MACFAVAPVADMHSKLRITEIFYSLQGESRTCGLPTVFIRLTGCPLRCHYCDTSYAFSGGVQRTLEDILTEVASFGASHVCVTGGEPLAQPDCLHLLRHLADAGYQVSLETSGALDVSAVDARISRVLDLKTPDSGEMTRNRYDNLRHLTLQDQIKFVICSRADYEWAVGCIHQYRLSELVGELLFSPAYGLIEPSLLADWILADRLPVRFQLQLHKLLWQDARGR</sequence>
<dbReference type="GO" id="GO:0008616">
    <property type="term" value="P:tRNA queuosine(34) biosynthetic process"/>
    <property type="evidence" value="ECO:0007669"/>
    <property type="project" value="UniProtKB-UniRule"/>
</dbReference>
<evidence type="ECO:0000313" key="10">
    <source>
        <dbReference type="EMBL" id="TWH64769.1"/>
    </source>
</evidence>
<keyword evidence="11" id="KW-1185">Reference proteome</keyword>
<comment type="cofactor">
    <cofactor evidence="8">
        <name>Mg(2+)</name>
        <dbReference type="ChEBI" id="CHEBI:18420"/>
    </cofactor>
</comment>
<dbReference type="SFLD" id="SFLDS00029">
    <property type="entry name" value="Radical_SAM"/>
    <property type="match status" value="1"/>
</dbReference>
<name>A0A562I147_9GAMM</name>
<organism evidence="10 11">
    <name type="scientific">Azomonas agilis</name>
    <dbReference type="NCBI Taxonomy" id="116849"/>
    <lineage>
        <taxon>Bacteria</taxon>
        <taxon>Pseudomonadati</taxon>
        <taxon>Pseudomonadota</taxon>
        <taxon>Gammaproteobacteria</taxon>
        <taxon>Pseudomonadales</taxon>
        <taxon>Pseudomonadaceae</taxon>
        <taxon>Azomonas</taxon>
    </lineage>
</organism>
<keyword evidence="2 8" id="KW-0949">S-adenosyl-L-methionine</keyword>
<dbReference type="PIRSF" id="PIRSF000370">
    <property type="entry name" value="QueE"/>
    <property type="match status" value="1"/>
</dbReference>
<protein>
    <recommendedName>
        <fullName evidence="8">7-carboxy-7-deazaguanine synthase</fullName>
        <shortName evidence="8">CDG synthase</shortName>
        <ecNumber evidence="8">4.3.99.3</ecNumber>
    </recommendedName>
    <alternativeName>
        <fullName evidence="8">Queuosine biosynthesis protein QueE</fullName>
    </alternativeName>
</protein>
<keyword evidence="7 8" id="KW-0456">Lyase</keyword>
<dbReference type="InterPro" id="IPR007197">
    <property type="entry name" value="rSAM"/>
</dbReference>
<feature type="binding site" evidence="8">
    <location>
        <position position="85"/>
    </location>
    <ligand>
        <name>S-adenosyl-L-methionine</name>
        <dbReference type="ChEBI" id="CHEBI:59789"/>
    </ligand>
</feature>
<comment type="cofactor">
    <cofactor evidence="8">
        <name>S-adenosyl-L-methionine</name>
        <dbReference type="ChEBI" id="CHEBI:59789"/>
    </cofactor>
    <text evidence="8">Binds 1 S-adenosyl-L-methionine per subunit.</text>
</comment>
<dbReference type="Proteomes" id="UP000319627">
    <property type="component" value="Unassembled WGS sequence"/>
</dbReference>
<keyword evidence="1 8" id="KW-0004">4Fe-4S</keyword>
<dbReference type="PROSITE" id="PS51918">
    <property type="entry name" value="RADICAL_SAM"/>
    <property type="match status" value="1"/>
</dbReference>
<evidence type="ECO:0000256" key="8">
    <source>
        <dbReference type="HAMAP-Rule" id="MF_00917"/>
    </source>
</evidence>
<evidence type="ECO:0000256" key="4">
    <source>
        <dbReference type="ARBA" id="ARBA00022842"/>
    </source>
</evidence>
<dbReference type="NCBIfam" id="TIGR04349">
    <property type="entry name" value="rSAM_QueE_gams"/>
    <property type="match status" value="1"/>
</dbReference>
<dbReference type="Gene3D" id="3.20.20.70">
    <property type="entry name" value="Aldolase class I"/>
    <property type="match status" value="1"/>
</dbReference>
<comment type="function">
    <text evidence="8">Catalyzes the complex heterocyclic radical-mediated conversion of 6-carboxy-5,6,7,8-tetrahydropterin (CPH4) to 7-carboxy-7-deazaguanine (CDG), a step common to the biosynthetic pathways of all 7-deazapurine-containing compounds.</text>
</comment>
<feature type="domain" description="Radical SAM core" evidence="9">
    <location>
        <begin position="31"/>
        <end position="226"/>
    </location>
</feature>
<dbReference type="InterPro" id="IPR024924">
    <property type="entry name" value="7-CO-7-deazaguanine_synth-like"/>
</dbReference>
<dbReference type="InterPro" id="IPR013785">
    <property type="entry name" value="Aldolase_TIM"/>
</dbReference>
<comment type="pathway">
    <text evidence="8">Purine metabolism; 7-cyano-7-deazaguanine biosynthesis.</text>
</comment>
<feature type="binding site" evidence="8">
    <location>
        <position position="44"/>
    </location>
    <ligand>
        <name>[4Fe-4S] cluster</name>
        <dbReference type="ChEBI" id="CHEBI:49883"/>
        <note>4Fe-4S-S-AdoMet</note>
    </ligand>
</feature>
<dbReference type="HAMAP" id="MF_00917">
    <property type="entry name" value="QueE"/>
    <property type="match status" value="1"/>
</dbReference>
<dbReference type="Pfam" id="PF04055">
    <property type="entry name" value="Radical_SAM"/>
    <property type="match status" value="1"/>
</dbReference>
<feature type="binding site" evidence="8">
    <location>
        <begin position="25"/>
        <end position="27"/>
    </location>
    <ligand>
        <name>substrate</name>
    </ligand>
</feature>
<accession>A0A562I147</accession>
<feature type="binding site" evidence="8">
    <location>
        <position position="51"/>
    </location>
    <ligand>
        <name>[4Fe-4S] cluster</name>
        <dbReference type="ChEBI" id="CHEBI:49883"/>
        <note>4Fe-4S-S-AdoMet</note>
    </ligand>
</feature>
<dbReference type="GO" id="GO:0000287">
    <property type="term" value="F:magnesium ion binding"/>
    <property type="evidence" value="ECO:0007669"/>
    <property type="project" value="UniProtKB-UniRule"/>
</dbReference>